<dbReference type="EMBL" id="WSLF01000014">
    <property type="protein sequence ID" value="KAE9630661.1"/>
    <property type="molecule type" value="Genomic_DNA"/>
</dbReference>
<evidence type="ECO:0000313" key="1">
    <source>
        <dbReference type="EMBL" id="KAE9630661.1"/>
    </source>
</evidence>
<dbReference type="Gene3D" id="3.90.226.10">
    <property type="entry name" value="2-enoyl-CoA Hydratase, Chain A, domain 1"/>
    <property type="match status" value="1"/>
</dbReference>
<dbReference type="Proteomes" id="UP000483018">
    <property type="component" value="Unassembled WGS sequence"/>
</dbReference>
<dbReference type="PROSITE" id="PS51257">
    <property type="entry name" value="PROKAR_LIPOPROTEIN"/>
    <property type="match status" value="1"/>
</dbReference>
<dbReference type="OrthoDB" id="5480566at2"/>
<gene>
    <name evidence="1" type="ORF">GND95_12120</name>
</gene>
<accession>A0A7C8HDS8</accession>
<name>A0A7C8HDS8_9FIRM</name>
<dbReference type="SUPFAM" id="SSF52096">
    <property type="entry name" value="ClpP/crotonase"/>
    <property type="match status" value="1"/>
</dbReference>
<keyword evidence="2" id="KW-1185">Reference proteome</keyword>
<sequence length="423" mass="49043">MKQPVFAMKVCSKIRWLMAGFFVFVLLLAGCGTISSTNAYLAEDRDSRWVNDITYLEKTLPRVHKNLYFKITEEEFTRQLEELKNKVHDYTDEEIEIALSVILAGIGDTHTGLNMGVESMYPLELHWFAEGIYITGTSKEHQELLNTRIIKVNGIKMEEAANKLRPLLQGANESWFKNQVIYYLTIPGVLKYFGLSESDEIGLEIELTDGQKKQVQLKPINYEEYVPIEQSDKVIPLYRSHPDENYWYEYLKDEKMIYLNYTRCREMENKPFKTFAKEFWDFAKSHEADKLIIDIRENGGGSSTILDSFIKELKKSKFNENGKLFVIIGKDTFSSAILNAISLKKDTMAWFVGEATGGEPNHYGEVKKFELPNSKIPIRYSTKYFHWLDQDVNTIEPDVVIEETFASYREGTAPVLEWIKKQN</sequence>
<comment type="caution">
    <text evidence="1">The sequence shown here is derived from an EMBL/GenBank/DDBJ whole genome shotgun (WGS) entry which is preliminary data.</text>
</comment>
<dbReference type="InterPro" id="IPR029045">
    <property type="entry name" value="ClpP/crotonase-like_dom_sf"/>
</dbReference>
<dbReference type="RefSeq" id="WP_158741419.1">
    <property type="nucleotide sequence ID" value="NZ_WSLF01000014.1"/>
</dbReference>
<dbReference type="AlphaFoldDB" id="A0A7C8HDS8"/>
<organism evidence="1 2">
    <name type="scientific">Defluviitalea raffinosedens</name>
    <dbReference type="NCBI Taxonomy" id="1450156"/>
    <lineage>
        <taxon>Bacteria</taxon>
        <taxon>Bacillati</taxon>
        <taxon>Bacillota</taxon>
        <taxon>Clostridia</taxon>
        <taxon>Lachnospirales</taxon>
        <taxon>Defluviitaleaceae</taxon>
        <taxon>Defluviitalea</taxon>
    </lineage>
</organism>
<protein>
    <submittedName>
        <fullName evidence="1">Peptidase S41</fullName>
    </submittedName>
</protein>
<evidence type="ECO:0000313" key="2">
    <source>
        <dbReference type="Proteomes" id="UP000483018"/>
    </source>
</evidence>
<proteinExistence type="predicted"/>
<reference evidence="1 2" key="1">
    <citation type="submission" date="2019-12" db="EMBL/GenBank/DDBJ databases">
        <title>Defluviitalea raffinosedens, isolated from a biogas fermenter, genome sequencing and characterization.</title>
        <authorList>
            <person name="Rettenmaier R."/>
            <person name="Schneider M."/>
            <person name="Neuhaus K."/>
            <person name="Liebl W."/>
            <person name="Zverlov V."/>
        </authorList>
    </citation>
    <scope>NUCLEOTIDE SEQUENCE [LARGE SCALE GENOMIC DNA]</scope>
    <source>
        <strain evidence="1 2">249c-K6</strain>
    </source>
</reference>